<dbReference type="EMBL" id="CP159925">
    <property type="protein sequence ID" value="XCO74160.1"/>
    <property type="molecule type" value="Genomic_DNA"/>
</dbReference>
<accession>A0AAU8MSJ9</accession>
<dbReference type="RefSeq" id="WP_064749405.1">
    <property type="nucleotide sequence ID" value="NZ_CP159925.1"/>
</dbReference>
<reference evidence="1 3" key="1">
    <citation type="submission" date="2024-02" db="EMBL/GenBank/DDBJ databases">
        <title>Lysobacter Genome Sequencing and Mining.</title>
        <authorList>
            <person name="Bierman J."/>
            <person name="Walker M.C."/>
        </authorList>
    </citation>
    <scope>NUCLEOTIDE SEQUENCE [LARGE SCALE GENOMIC DNA]</scope>
    <source>
        <strain evidence="1 3">PB6250</strain>
    </source>
</reference>
<sequence length="105" mass="11312">MPPIDPQTALETALRETLELQHKCLGLYEQIEGLRGECLAYQLMAESLLETAAQGAAARSVATLQVLEAGHLATSGTLYRRGFARVRASFQSRLPRPVAMQGSGA</sequence>
<evidence type="ECO:0000313" key="1">
    <source>
        <dbReference type="EMBL" id="MEI2455226.1"/>
    </source>
</evidence>
<keyword evidence="3" id="KW-1185">Reference proteome</keyword>
<gene>
    <name evidence="2" type="ORF">ABU614_17500</name>
    <name evidence="1" type="ORF">V2J18_11115</name>
</gene>
<organism evidence="2">
    <name type="scientific">Lysobacter firmicutimachus</name>
    <dbReference type="NCBI Taxonomy" id="1792846"/>
    <lineage>
        <taxon>Bacteria</taxon>
        <taxon>Pseudomonadati</taxon>
        <taxon>Pseudomonadota</taxon>
        <taxon>Gammaproteobacteria</taxon>
        <taxon>Lysobacterales</taxon>
        <taxon>Lysobacteraceae</taxon>
        <taxon>Lysobacter</taxon>
    </lineage>
</organism>
<dbReference type="EMBL" id="JBANDL010000002">
    <property type="protein sequence ID" value="MEI2455226.1"/>
    <property type="molecule type" value="Genomic_DNA"/>
</dbReference>
<reference evidence="2" key="2">
    <citation type="submission" date="2024-06" db="EMBL/GenBank/DDBJ databases">
        <authorList>
            <person name="Li S."/>
        </authorList>
    </citation>
    <scope>NUCLEOTIDE SEQUENCE</scope>
    <source>
        <strain evidence="2">SR10</strain>
    </source>
</reference>
<evidence type="ECO:0000313" key="3">
    <source>
        <dbReference type="Proteomes" id="UP001387215"/>
    </source>
</evidence>
<dbReference type="Proteomes" id="UP001387215">
    <property type="component" value="Unassembled WGS sequence"/>
</dbReference>
<proteinExistence type="predicted"/>
<dbReference type="AlphaFoldDB" id="A0AAU8MSJ9"/>
<name>A0AAU8MSJ9_9GAMM</name>
<protein>
    <submittedName>
        <fullName evidence="2">Uncharacterized protein</fullName>
    </submittedName>
</protein>
<evidence type="ECO:0000313" key="2">
    <source>
        <dbReference type="EMBL" id="XCO74160.1"/>
    </source>
</evidence>